<proteinExistence type="inferred from homology"/>
<dbReference type="FunFam" id="2.60.40.790:FF:000013">
    <property type="entry name" value="Very-long-chain (3R)-3-hydroxyacyl-CoA dehydratase"/>
    <property type="match status" value="1"/>
</dbReference>
<evidence type="ECO:0000313" key="4">
    <source>
        <dbReference type="EMBL" id="CAI5760688.1"/>
    </source>
</evidence>
<evidence type="ECO:0000256" key="1">
    <source>
        <dbReference type="ARBA" id="ARBA00025733"/>
    </source>
</evidence>
<dbReference type="PROSITE" id="PS51203">
    <property type="entry name" value="CS"/>
    <property type="match status" value="1"/>
</dbReference>
<comment type="similarity">
    <text evidence="1">Belongs to the p23/wos2 family.</text>
</comment>
<dbReference type="InterPro" id="IPR045250">
    <property type="entry name" value="p23-like"/>
</dbReference>
<dbReference type="GO" id="GO:0051879">
    <property type="term" value="F:Hsp90 protein binding"/>
    <property type="evidence" value="ECO:0007669"/>
    <property type="project" value="InterPro"/>
</dbReference>
<feature type="domain" description="CS" evidence="3">
    <location>
        <begin position="3"/>
        <end position="99"/>
    </location>
</feature>
<feature type="region of interest" description="Disordered" evidence="2">
    <location>
        <begin position="177"/>
        <end position="221"/>
    </location>
</feature>
<dbReference type="GO" id="GO:0051087">
    <property type="term" value="F:protein-folding chaperone binding"/>
    <property type="evidence" value="ECO:0007669"/>
    <property type="project" value="TreeGrafter"/>
</dbReference>
<accession>A0A9W4XIZ2</accession>
<gene>
    <name evidence="4" type="ORF">CANVERA_P5196</name>
</gene>
<dbReference type="Proteomes" id="UP001152885">
    <property type="component" value="Unassembled WGS sequence"/>
</dbReference>
<name>A0A9W4XIZ2_9ASCO</name>
<dbReference type="GO" id="GO:0005829">
    <property type="term" value="C:cytosol"/>
    <property type="evidence" value="ECO:0007669"/>
    <property type="project" value="TreeGrafter"/>
</dbReference>
<feature type="compositionally biased region" description="Gly residues" evidence="2">
    <location>
        <begin position="142"/>
        <end position="155"/>
    </location>
</feature>
<evidence type="ECO:0000313" key="5">
    <source>
        <dbReference type="Proteomes" id="UP001152885"/>
    </source>
</evidence>
<evidence type="ECO:0000259" key="3">
    <source>
        <dbReference type="PROSITE" id="PS51203"/>
    </source>
</evidence>
<keyword evidence="5" id="KW-1185">Reference proteome</keyword>
<protein>
    <recommendedName>
        <fullName evidence="3">CS domain-containing protein</fullName>
    </recommendedName>
</protein>
<dbReference type="Pfam" id="PF04969">
    <property type="entry name" value="CS"/>
    <property type="match status" value="1"/>
</dbReference>
<evidence type="ECO:0000256" key="2">
    <source>
        <dbReference type="SAM" id="MobiDB-lite"/>
    </source>
</evidence>
<dbReference type="GO" id="GO:0006457">
    <property type="term" value="P:protein folding"/>
    <property type="evidence" value="ECO:0007669"/>
    <property type="project" value="TreeGrafter"/>
</dbReference>
<dbReference type="OrthoDB" id="1564555at2759"/>
<dbReference type="Gene3D" id="2.60.40.790">
    <property type="match status" value="1"/>
</dbReference>
<dbReference type="PANTHER" id="PTHR22932:SF1">
    <property type="entry name" value="CO-CHAPERONE PROTEIN DAF-41"/>
    <property type="match status" value="1"/>
</dbReference>
<dbReference type="EMBL" id="CANTUO010000007">
    <property type="protein sequence ID" value="CAI5760688.1"/>
    <property type="molecule type" value="Genomic_DNA"/>
</dbReference>
<dbReference type="SUPFAM" id="SSF49764">
    <property type="entry name" value="HSP20-like chaperones"/>
    <property type="match status" value="1"/>
</dbReference>
<dbReference type="GO" id="GO:0051131">
    <property type="term" value="P:chaperone-mediated protein complex assembly"/>
    <property type="evidence" value="ECO:0007669"/>
    <property type="project" value="TreeGrafter"/>
</dbReference>
<dbReference type="InterPro" id="IPR007052">
    <property type="entry name" value="CS_dom"/>
</dbReference>
<dbReference type="InterPro" id="IPR008978">
    <property type="entry name" value="HSP20-like_chaperone"/>
</dbReference>
<reference evidence="4" key="1">
    <citation type="submission" date="2022-12" db="EMBL/GenBank/DDBJ databases">
        <authorList>
            <person name="Brejova B."/>
        </authorList>
    </citation>
    <scope>NUCLEOTIDE SEQUENCE</scope>
</reference>
<organism evidence="4 5">
    <name type="scientific">Candida verbasci</name>
    <dbReference type="NCBI Taxonomy" id="1227364"/>
    <lineage>
        <taxon>Eukaryota</taxon>
        <taxon>Fungi</taxon>
        <taxon>Dikarya</taxon>
        <taxon>Ascomycota</taxon>
        <taxon>Saccharomycotina</taxon>
        <taxon>Pichiomycetes</taxon>
        <taxon>Debaryomycetaceae</taxon>
        <taxon>Candida/Lodderomyces clade</taxon>
        <taxon>Candida</taxon>
    </lineage>
</organism>
<dbReference type="AlphaFoldDB" id="A0A9W4XIZ2"/>
<feature type="compositionally biased region" description="Acidic residues" evidence="2">
    <location>
        <begin position="201"/>
        <end position="221"/>
    </location>
</feature>
<feature type="region of interest" description="Disordered" evidence="2">
    <location>
        <begin position="117"/>
        <end position="155"/>
    </location>
</feature>
<dbReference type="PANTHER" id="PTHR22932">
    <property type="entry name" value="TELOMERASE-BINDING PROTEIN P23 HSP90 CO-CHAPERONE"/>
    <property type="match status" value="1"/>
</dbReference>
<dbReference type="GO" id="GO:0005634">
    <property type="term" value="C:nucleus"/>
    <property type="evidence" value="ECO:0007669"/>
    <property type="project" value="TreeGrafter"/>
</dbReference>
<dbReference type="CDD" id="cd06465">
    <property type="entry name" value="p23_hB-ind1_like"/>
    <property type="match status" value="1"/>
</dbReference>
<comment type="caution">
    <text evidence="4">The sequence shown here is derived from an EMBL/GenBank/DDBJ whole genome shotgun (WGS) entry which is preliminary data.</text>
</comment>
<sequence>MTTATPTVLWAQRSSSTDAEKNLIYLTIELLDPKDLKIDLKPEYLELNATSNETPYHLKIEFYAKVNPDLSKINTTNGSHIFIILRKEELNEEYWPRLTSEKIKLHNIKTDFNKWVDEDEQDEAKDDNLDGPGNMDFSQMMGGMGGPGGPGGPGGMGGMGGMDFASMMGGAGGAGGPGGFDLASMMKNMNPDDLKAAAGGQEDENPAEGEEEEEIEEIKKD</sequence>